<evidence type="ECO:0000313" key="7">
    <source>
        <dbReference type="EMBL" id="KAG5672330.1"/>
    </source>
</evidence>
<dbReference type="AlphaFoldDB" id="A0A9J6BRF9"/>
<dbReference type="Gene3D" id="1.25.40.10">
    <property type="entry name" value="Tetratricopeptide repeat domain"/>
    <property type="match status" value="1"/>
</dbReference>
<keyword evidence="1" id="KW-0479">Metal-binding</keyword>
<dbReference type="PANTHER" id="PTHR47111:SF1">
    <property type="entry name" value="SET AND MYND DOMAIN-CONTAINING PROTEIN 4"/>
    <property type="match status" value="1"/>
</dbReference>
<gene>
    <name evidence="7" type="ORF">PVAND_002464</name>
</gene>
<dbReference type="SUPFAM" id="SSF82199">
    <property type="entry name" value="SET domain"/>
    <property type="match status" value="1"/>
</dbReference>
<name>A0A9J6BRF9_POLVA</name>
<comment type="caution">
    <text evidence="7">The sequence shown here is derived from an EMBL/GenBank/DDBJ whole genome shotgun (WGS) entry which is preliminary data.</text>
</comment>
<evidence type="ECO:0000313" key="8">
    <source>
        <dbReference type="Proteomes" id="UP001107558"/>
    </source>
</evidence>
<dbReference type="InterPro" id="IPR002893">
    <property type="entry name" value="Znf_MYND"/>
</dbReference>
<dbReference type="Gene3D" id="6.10.140.2220">
    <property type="match status" value="1"/>
</dbReference>
<dbReference type="EMBL" id="JADBJN010000003">
    <property type="protein sequence ID" value="KAG5672330.1"/>
    <property type="molecule type" value="Genomic_DNA"/>
</dbReference>
<dbReference type="SUPFAM" id="SSF48452">
    <property type="entry name" value="TPR-like"/>
    <property type="match status" value="1"/>
</dbReference>
<dbReference type="GO" id="GO:0008757">
    <property type="term" value="F:S-adenosylmethionine-dependent methyltransferase activity"/>
    <property type="evidence" value="ECO:0007669"/>
    <property type="project" value="UniProtKB-ARBA"/>
</dbReference>
<dbReference type="Gene3D" id="1.10.220.160">
    <property type="match status" value="1"/>
</dbReference>
<organism evidence="7 8">
    <name type="scientific">Polypedilum vanderplanki</name>
    <name type="common">Sleeping chironomid midge</name>
    <dbReference type="NCBI Taxonomy" id="319348"/>
    <lineage>
        <taxon>Eukaryota</taxon>
        <taxon>Metazoa</taxon>
        <taxon>Ecdysozoa</taxon>
        <taxon>Arthropoda</taxon>
        <taxon>Hexapoda</taxon>
        <taxon>Insecta</taxon>
        <taxon>Pterygota</taxon>
        <taxon>Neoptera</taxon>
        <taxon>Endopterygota</taxon>
        <taxon>Diptera</taxon>
        <taxon>Nematocera</taxon>
        <taxon>Chironomoidea</taxon>
        <taxon>Chironomidae</taxon>
        <taxon>Chironominae</taxon>
        <taxon>Polypedilum</taxon>
        <taxon>Polypedilum</taxon>
    </lineage>
</organism>
<evidence type="ECO:0000259" key="5">
    <source>
        <dbReference type="PROSITE" id="PS50280"/>
    </source>
</evidence>
<dbReference type="GO" id="GO:0008276">
    <property type="term" value="F:protein methyltransferase activity"/>
    <property type="evidence" value="ECO:0007669"/>
    <property type="project" value="UniProtKB-ARBA"/>
</dbReference>
<feature type="domain" description="MYND-type" evidence="6">
    <location>
        <begin position="182"/>
        <end position="222"/>
    </location>
</feature>
<evidence type="ECO:0000256" key="2">
    <source>
        <dbReference type="ARBA" id="ARBA00022771"/>
    </source>
</evidence>
<dbReference type="InterPro" id="IPR046341">
    <property type="entry name" value="SET_dom_sf"/>
</dbReference>
<protein>
    <submittedName>
        <fullName evidence="7">Uncharacterized protein</fullName>
    </submittedName>
</protein>
<dbReference type="PROSITE" id="PS50865">
    <property type="entry name" value="ZF_MYND_2"/>
    <property type="match status" value="1"/>
</dbReference>
<dbReference type="Pfam" id="PF01753">
    <property type="entry name" value="zf-MYND"/>
    <property type="match status" value="1"/>
</dbReference>
<dbReference type="GO" id="GO:0008270">
    <property type="term" value="F:zinc ion binding"/>
    <property type="evidence" value="ECO:0007669"/>
    <property type="project" value="UniProtKB-KW"/>
</dbReference>
<dbReference type="OrthoDB" id="5945798at2759"/>
<evidence type="ECO:0000256" key="4">
    <source>
        <dbReference type="PROSITE-ProRule" id="PRU00134"/>
    </source>
</evidence>
<reference evidence="7" key="1">
    <citation type="submission" date="2021-03" db="EMBL/GenBank/DDBJ databases">
        <title>Chromosome level genome of the anhydrobiotic midge Polypedilum vanderplanki.</title>
        <authorList>
            <person name="Yoshida Y."/>
            <person name="Kikawada T."/>
            <person name="Gusev O."/>
        </authorList>
    </citation>
    <scope>NUCLEOTIDE SEQUENCE</scope>
    <source>
        <strain evidence="7">NIAS01</strain>
        <tissue evidence="7">Whole body or cell culture</tissue>
    </source>
</reference>
<dbReference type="PROSITE" id="PS01360">
    <property type="entry name" value="ZF_MYND_1"/>
    <property type="match status" value="1"/>
</dbReference>
<keyword evidence="2 4" id="KW-0863">Zinc-finger</keyword>
<dbReference type="SUPFAM" id="SSF144232">
    <property type="entry name" value="HIT/MYND zinc finger-like"/>
    <property type="match status" value="1"/>
</dbReference>
<accession>A0A9J6BRF9</accession>
<keyword evidence="3" id="KW-0862">Zinc</keyword>
<dbReference type="GO" id="GO:0008170">
    <property type="term" value="F:N-methyltransferase activity"/>
    <property type="evidence" value="ECO:0007669"/>
    <property type="project" value="UniProtKB-ARBA"/>
</dbReference>
<evidence type="ECO:0000256" key="1">
    <source>
        <dbReference type="ARBA" id="ARBA00022723"/>
    </source>
</evidence>
<keyword evidence="8" id="KW-1185">Reference proteome</keyword>
<proteinExistence type="predicted"/>
<dbReference type="InterPro" id="IPR001214">
    <property type="entry name" value="SET_dom"/>
</dbReference>
<dbReference type="Pfam" id="PF00856">
    <property type="entry name" value="SET"/>
    <property type="match status" value="1"/>
</dbReference>
<dbReference type="PROSITE" id="PS50280">
    <property type="entry name" value="SET"/>
    <property type="match status" value="1"/>
</dbReference>
<evidence type="ECO:0000256" key="3">
    <source>
        <dbReference type="ARBA" id="ARBA00022833"/>
    </source>
</evidence>
<dbReference type="Proteomes" id="UP001107558">
    <property type="component" value="Chromosome 3"/>
</dbReference>
<dbReference type="PANTHER" id="PTHR47111">
    <property type="entry name" value="BCDNA.LD29892"/>
    <property type="match status" value="1"/>
</dbReference>
<dbReference type="Gene3D" id="2.170.270.10">
    <property type="entry name" value="SET domain"/>
    <property type="match status" value="1"/>
</dbReference>
<sequence length="515" mass="60278">MRKSNEHANKCRDEGNKLYSTRNFFDALLKYNESLCYALDESVSALAYANRSAVYFEIKLYEHCLTNIEFAKLNKYPEKNAHILLSRSEKCVALMNRDSDKHRQLPENLSCFTKLSYKENSQMPFIVDCLELRTNDVFGRHIVTTRDLKVGDMLTFEEPYFKVIKSDSRYESCQELNKYQRCAACLRDNLMDLIPCKKCISTMYCSQKCLEYADRNFHNYECNINETLLKAGIMQMVMRVFFQSLNIFNGSIDELEKFLNDCTKTSTCVYDFDFSTTDEHKLAKSYLLSSYNLARNEAVTSDESSHSIFMLDPLLIELWDSHSIFITKFIKRFIKIYDSNFHGICGWSVKKSENYEAQMIGVGCYCFSSLINHSCSPCINRLYSYDKLIIVVDRPIKKGEQLFDCYRSPFFKQSKSERQYSLLNEYAFRCQCEACVKNYPLFHSLKSFNKKLLKYAKKSKNEIQKLDFVEAQRKFQEICSIIQDSKEYPSSEIILLQECVQQCLSIILKPKNLIL</sequence>
<evidence type="ECO:0000259" key="6">
    <source>
        <dbReference type="PROSITE" id="PS50865"/>
    </source>
</evidence>
<dbReference type="InterPro" id="IPR011990">
    <property type="entry name" value="TPR-like_helical_dom_sf"/>
</dbReference>
<feature type="domain" description="SET" evidence="5">
    <location>
        <begin position="128"/>
        <end position="407"/>
    </location>
</feature>